<dbReference type="GO" id="GO:0016887">
    <property type="term" value="F:ATP hydrolysis activity"/>
    <property type="evidence" value="ECO:0007669"/>
    <property type="project" value="InterPro"/>
</dbReference>
<feature type="transmembrane region" description="Helical" evidence="10">
    <location>
        <begin position="59"/>
        <end position="80"/>
    </location>
</feature>
<feature type="domain" description="ABC transporter" evidence="11">
    <location>
        <begin position="1192"/>
        <end position="1456"/>
    </location>
</feature>
<dbReference type="PROSITE" id="PS50893">
    <property type="entry name" value="ABC_TRANSPORTER_2"/>
    <property type="match status" value="2"/>
</dbReference>
<keyword evidence="7 10" id="KW-1133">Transmembrane helix</keyword>
<feature type="domain" description="ABC transporter" evidence="11">
    <location>
        <begin position="595"/>
        <end position="809"/>
    </location>
</feature>
<comment type="caution">
    <text evidence="13">The sequence shown here is derived from an EMBL/GenBank/DDBJ whole genome shotgun (WGS) entry which is preliminary data.</text>
</comment>
<comment type="subcellular location">
    <subcellularLocation>
        <location evidence="1">Cell membrane</location>
        <topology evidence="1">Multi-pass membrane protein</topology>
    </subcellularLocation>
</comment>
<evidence type="ECO:0000313" key="13">
    <source>
        <dbReference type="EMBL" id="KAF5587479.1"/>
    </source>
</evidence>
<dbReference type="SUPFAM" id="SSF52540">
    <property type="entry name" value="P-loop containing nucleoside triphosphate hydrolases"/>
    <property type="match status" value="2"/>
</dbReference>
<gene>
    <name evidence="13" type="ORF">FPCIR_7570</name>
</gene>
<feature type="transmembrane region" description="Helical" evidence="10">
    <location>
        <begin position="483"/>
        <end position="503"/>
    </location>
</feature>
<feature type="transmembrane region" description="Helical" evidence="10">
    <location>
        <begin position="270"/>
        <end position="287"/>
    </location>
</feature>
<dbReference type="GO" id="GO:0005524">
    <property type="term" value="F:ATP binding"/>
    <property type="evidence" value="ECO:0007669"/>
    <property type="project" value="UniProtKB-KW"/>
</dbReference>
<keyword evidence="5" id="KW-0547">Nucleotide-binding</keyword>
<dbReference type="PANTHER" id="PTHR24223">
    <property type="entry name" value="ATP-BINDING CASSETTE SUB-FAMILY C"/>
    <property type="match status" value="1"/>
</dbReference>
<name>A0A8H5L9R1_9HYPO</name>
<protein>
    <submittedName>
        <fullName evidence="13">Multidrug resistance-associated 1</fullName>
    </submittedName>
</protein>
<keyword evidence="14" id="KW-1185">Reference proteome</keyword>
<dbReference type="FunFam" id="1.20.1560.10:FF:000066">
    <property type="entry name" value="ABC multidrug transporter (Eurofung)"/>
    <property type="match status" value="1"/>
</dbReference>
<evidence type="ECO:0000256" key="8">
    <source>
        <dbReference type="ARBA" id="ARBA00023136"/>
    </source>
</evidence>
<dbReference type="EMBL" id="JAAOAS010000179">
    <property type="protein sequence ID" value="KAF5587479.1"/>
    <property type="molecule type" value="Genomic_DNA"/>
</dbReference>
<dbReference type="CDD" id="cd18580">
    <property type="entry name" value="ABC_6TM_ABCC_D2"/>
    <property type="match status" value="1"/>
</dbReference>
<evidence type="ECO:0000256" key="6">
    <source>
        <dbReference type="ARBA" id="ARBA00022840"/>
    </source>
</evidence>
<feature type="domain" description="ABC transmembrane type-1" evidence="12">
    <location>
        <begin position="879"/>
        <end position="1155"/>
    </location>
</feature>
<feature type="transmembrane region" description="Helical" evidence="10">
    <location>
        <begin position="124"/>
        <end position="147"/>
    </location>
</feature>
<keyword evidence="2" id="KW-0813">Transport</keyword>
<feature type="transmembrane region" description="Helical" evidence="10">
    <location>
        <begin position="378"/>
        <end position="398"/>
    </location>
</feature>
<dbReference type="InterPro" id="IPR017871">
    <property type="entry name" value="ABC_transporter-like_CS"/>
</dbReference>
<evidence type="ECO:0000256" key="2">
    <source>
        <dbReference type="ARBA" id="ARBA00022448"/>
    </source>
</evidence>
<feature type="transmembrane region" description="Helical" evidence="10">
    <location>
        <begin position="865"/>
        <end position="888"/>
    </location>
</feature>
<feature type="region of interest" description="Disordered" evidence="9">
    <location>
        <begin position="825"/>
        <end position="852"/>
    </location>
</feature>
<dbReference type="InterPro" id="IPR011527">
    <property type="entry name" value="ABC1_TM_dom"/>
</dbReference>
<dbReference type="InterPro" id="IPR027417">
    <property type="entry name" value="P-loop_NTPase"/>
</dbReference>
<sequence>MPFHDSEFGLLYMNRDRFDFNLHFEQLFFSILPCTLFIVCSLWRALTLSRKPLVVHAPIFQLIKLGAIITYVGLQIALLIQVGMGSFHVTPIFIASSVLNLVAALAMVMISYTDHNRSPRPSILLSTFLFLTLLFDIAQSRTLFLLSESTPDITYSAVFTTSLAVKVVILLLETKSKNKWMTWDREEHSPEETSSIFSLGVLSWLNSIFLQGYRYTLSMDDLYPLDVALHSKQLHDRFLANMNYSKLKGDSYGLVKVLAKTLIVPPLLPIPLRLALLGFTFCQPFFIEKLLDHLSQPEIKDNVGYGFIGAAILIYLGMAVSAALCWYLHHRMRAMTRSILVTEIFSRATQARIGAGDHNAALTLMSTDIERIRLGLRMLHNVWAGAIQAALAAWMLYIRLGLVFLVPIGVVVVCFTLLGVLVNFTGDSQRAWMTGVQKRVGLTATVVAGMKNLKLSGLASTVGSFVQKLRAEELAAGARFRKIFIVAAMLGFTPMLISPPLTLAFTRASLDTSKVFTSLAFLMLLTNPLSQIFTSIPELVSGIACIGRIQAFLECETRHDFRQVLSDREKNLSFTGIEAGTGSSDIETTPDSTMISIKSGSFGWNKNVFVLQDINAHIKKSSLTMVVGSVGSGKSTFCKTLLGEIPFSQGSVVLSMRYPRIGFCDQTAFLWNGTIRDNILGVSLYDEKRYQSVIQATALSVDFAKLAQGDQTNVGSDGITLSGESDLVVLDDVFSGLDADTELHVFQRVFGPGGLLRERCTTIVLCTHSVRFLPFSDHVIALGDNTIKEQGSFKELAEQGGYVKSLGIRDSAEGDENDAVSEIAASKKQTKARMDAQGSPDGSPGAEVSLDDPNRATGDKAVYKYYFMSMGLLVAFCCFFLAALWGFFTNFPTIWIKFWTDDISSDTQSHSHAYYVGIYALLQVSALISLLLLGITLFIVSIKRAGASLHHDTLRTLIHAQLSFFTQTDTGIITNLFSQDLNLIDTELPDALLNTLFCVFQALGQAAVMPISSAYLAISYPFLAVILYSVQKFYLRTSRQLGLLDLEAKSPLYTHFMDTARGITTLRAFGYISEEVSKNARLLNRSQQPAYLLAMVQEWLNLVLDMVVMLLAAVLTILAVRLHSNSGFTGASLVTLMSFGESLSGIVIYYTRLETSIGAISRLKIFNATVKPEGKEGEDMVPPENWPQHGSVELNNVSASYRIESSSDGEPDLALDNICLSIKPGEKVAICGRTGSGKSSLVSLLLKLLDPLPDTPDEGLLIDGLPLNRLERDVLRQRVIAVPQEAVFLPDGATFKENLDPSGFSTTDECKSVLIDIGLWDFVQGRGGIDSGMTSPTLSGGQRQLMSMGRALLRRRARAQKSISPGSMTEKIEDQGGLLLLDEVNSSVDQDMELVIKRIIETEFATYTVIAVSHRLDMIMNFDTVVVLDDTGKLVEVGNPRALASTEGSRFASLVRAGGK</sequence>
<feature type="transmembrane region" description="Helical" evidence="10">
    <location>
        <begin position="27"/>
        <end position="47"/>
    </location>
</feature>
<evidence type="ECO:0000256" key="9">
    <source>
        <dbReference type="SAM" id="MobiDB-lite"/>
    </source>
</evidence>
<dbReference type="Pfam" id="PF24357">
    <property type="entry name" value="TMD0_ABC"/>
    <property type="match status" value="1"/>
</dbReference>
<keyword evidence="6" id="KW-0067">ATP-binding</keyword>
<dbReference type="SUPFAM" id="SSF90123">
    <property type="entry name" value="ABC transporter transmembrane region"/>
    <property type="match status" value="2"/>
</dbReference>
<reference evidence="13 14" key="1">
    <citation type="submission" date="2020-05" db="EMBL/GenBank/DDBJ databases">
        <title>Identification and distribution of gene clusters putatively required for synthesis of sphingolipid metabolism inhibitors in phylogenetically diverse species of the filamentous fungus Fusarium.</title>
        <authorList>
            <person name="Kim H.-S."/>
            <person name="Busman M."/>
            <person name="Brown D.W."/>
            <person name="Divon H."/>
            <person name="Uhlig S."/>
            <person name="Proctor R.H."/>
        </authorList>
    </citation>
    <scope>NUCLEOTIDE SEQUENCE [LARGE SCALE GENOMIC DNA]</scope>
    <source>
        <strain evidence="13 14">NRRL 36939</strain>
    </source>
</reference>
<dbReference type="SMART" id="SM00382">
    <property type="entry name" value="AAA"/>
    <property type="match status" value="2"/>
</dbReference>
<accession>A0A8H5L9R1</accession>
<dbReference type="Gene3D" id="1.20.1560.10">
    <property type="entry name" value="ABC transporter type 1, transmembrane domain"/>
    <property type="match status" value="2"/>
</dbReference>
<dbReference type="Gene3D" id="3.40.50.300">
    <property type="entry name" value="P-loop containing nucleotide triphosphate hydrolases"/>
    <property type="match status" value="2"/>
</dbReference>
<evidence type="ECO:0000259" key="11">
    <source>
        <dbReference type="PROSITE" id="PS50893"/>
    </source>
</evidence>
<feature type="domain" description="ABC transmembrane type-1" evidence="12">
    <location>
        <begin position="274"/>
        <end position="541"/>
    </location>
</feature>
<dbReference type="Pfam" id="PF00664">
    <property type="entry name" value="ABC_membrane"/>
    <property type="match status" value="1"/>
</dbReference>
<dbReference type="GO" id="GO:0140359">
    <property type="term" value="F:ABC-type transporter activity"/>
    <property type="evidence" value="ECO:0007669"/>
    <property type="project" value="InterPro"/>
</dbReference>
<organism evidence="13 14">
    <name type="scientific">Fusarium pseudocircinatum</name>
    <dbReference type="NCBI Taxonomy" id="56676"/>
    <lineage>
        <taxon>Eukaryota</taxon>
        <taxon>Fungi</taxon>
        <taxon>Dikarya</taxon>
        <taxon>Ascomycota</taxon>
        <taxon>Pezizomycotina</taxon>
        <taxon>Sordariomycetes</taxon>
        <taxon>Hypocreomycetidae</taxon>
        <taxon>Hypocreales</taxon>
        <taxon>Nectriaceae</taxon>
        <taxon>Fusarium</taxon>
        <taxon>Fusarium fujikuroi species complex</taxon>
    </lineage>
</organism>
<evidence type="ECO:0000256" key="1">
    <source>
        <dbReference type="ARBA" id="ARBA00004651"/>
    </source>
</evidence>
<keyword evidence="4 10" id="KW-0812">Transmembrane</keyword>
<dbReference type="InterPro" id="IPR056227">
    <property type="entry name" value="TMD0_ABC"/>
</dbReference>
<evidence type="ECO:0000313" key="14">
    <source>
        <dbReference type="Proteomes" id="UP000546213"/>
    </source>
</evidence>
<keyword evidence="3" id="KW-1003">Cell membrane</keyword>
<evidence type="ECO:0000256" key="3">
    <source>
        <dbReference type="ARBA" id="ARBA00022475"/>
    </source>
</evidence>
<evidence type="ECO:0000256" key="7">
    <source>
        <dbReference type="ARBA" id="ARBA00022989"/>
    </source>
</evidence>
<dbReference type="GO" id="GO:0005886">
    <property type="term" value="C:plasma membrane"/>
    <property type="evidence" value="ECO:0007669"/>
    <property type="project" value="UniProtKB-SubCell"/>
</dbReference>
<evidence type="ECO:0000259" key="12">
    <source>
        <dbReference type="PROSITE" id="PS50929"/>
    </source>
</evidence>
<feature type="transmembrane region" description="Helical" evidence="10">
    <location>
        <begin position="1102"/>
        <end position="1122"/>
    </location>
</feature>
<dbReference type="PANTHER" id="PTHR24223:SF345">
    <property type="entry name" value="ABC MULTIDRUG TRANSPORTER (EUROFUNG)"/>
    <property type="match status" value="1"/>
</dbReference>
<feature type="transmembrane region" description="Helical" evidence="10">
    <location>
        <begin position="307"/>
        <end position="328"/>
    </location>
</feature>
<feature type="transmembrane region" description="Helical" evidence="10">
    <location>
        <begin position="1014"/>
        <end position="1030"/>
    </location>
</feature>
<evidence type="ECO:0000256" key="4">
    <source>
        <dbReference type="ARBA" id="ARBA00022692"/>
    </source>
</evidence>
<dbReference type="Pfam" id="PF00005">
    <property type="entry name" value="ABC_tran"/>
    <property type="match status" value="2"/>
</dbReference>
<feature type="transmembrane region" description="Helical" evidence="10">
    <location>
        <begin position="1128"/>
        <end position="1150"/>
    </location>
</feature>
<feature type="transmembrane region" description="Helical" evidence="10">
    <location>
        <begin position="914"/>
        <end position="940"/>
    </location>
</feature>
<dbReference type="PROSITE" id="PS50929">
    <property type="entry name" value="ABC_TM1F"/>
    <property type="match status" value="2"/>
</dbReference>
<dbReference type="InterPro" id="IPR050173">
    <property type="entry name" value="ABC_transporter_C-like"/>
</dbReference>
<dbReference type="FunFam" id="1.20.1560.10:FF:000055">
    <property type="entry name" value="ABC multidrug transporter (Eurofung)"/>
    <property type="match status" value="1"/>
</dbReference>
<proteinExistence type="predicted"/>
<dbReference type="Proteomes" id="UP000546213">
    <property type="component" value="Unassembled WGS sequence"/>
</dbReference>
<dbReference type="OrthoDB" id="6500128at2759"/>
<dbReference type="InterPro" id="IPR044726">
    <property type="entry name" value="ABCC_6TM_D2"/>
</dbReference>
<dbReference type="InterPro" id="IPR036640">
    <property type="entry name" value="ABC1_TM_sf"/>
</dbReference>
<dbReference type="PROSITE" id="PS00211">
    <property type="entry name" value="ABC_TRANSPORTER_1"/>
    <property type="match status" value="1"/>
</dbReference>
<feature type="transmembrane region" description="Helical" evidence="10">
    <location>
        <begin position="404"/>
        <end position="424"/>
    </location>
</feature>
<dbReference type="InterPro" id="IPR003439">
    <property type="entry name" value="ABC_transporter-like_ATP-bd"/>
</dbReference>
<evidence type="ECO:0000256" key="10">
    <source>
        <dbReference type="SAM" id="Phobius"/>
    </source>
</evidence>
<dbReference type="InterPro" id="IPR003593">
    <property type="entry name" value="AAA+_ATPase"/>
</dbReference>
<evidence type="ECO:0000256" key="5">
    <source>
        <dbReference type="ARBA" id="ARBA00022741"/>
    </source>
</evidence>
<feature type="transmembrane region" description="Helical" evidence="10">
    <location>
        <begin position="515"/>
        <end position="533"/>
    </location>
</feature>
<feature type="transmembrane region" description="Helical" evidence="10">
    <location>
        <begin position="153"/>
        <end position="172"/>
    </location>
</feature>
<keyword evidence="8 10" id="KW-0472">Membrane</keyword>
<feature type="transmembrane region" description="Helical" evidence="10">
    <location>
        <begin position="92"/>
        <end position="112"/>
    </location>
</feature>